<reference evidence="1 2" key="1">
    <citation type="submission" date="2020-02" db="EMBL/GenBank/DDBJ databases">
        <authorList>
            <person name="Ferguson B K."/>
        </authorList>
    </citation>
    <scope>NUCLEOTIDE SEQUENCE [LARGE SCALE GENOMIC DNA]</scope>
</reference>
<dbReference type="AlphaFoldDB" id="A0A6H5HD87"/>
<dbReference type="EMBL" id="CADCXU010028142">
    <property type="protein sequence ID" value="CAB0014634.1"/>
    <property type="molecule type" value="Genomic_DNA"/>
</dbReference>
<gene>
    <name evidence="1" type="ORF">NTEN_LOCUS19050</name>
</gene>
<sequence length="98" mass="11196">MKLNRHRRGKDQDRIAWPARFCGSCRSGCWSSVLVKLKLWSLPAVVVSRTVVGKRGYHHHSSSHHVKITRVGHNQTWLPPPGVTTFSCHRSGRRRHPA</sequence>
<evidence type="ECO:0000313" key="2">
    <source>
        <dbReference type="Proteomes" id="UP000479000"/>
    </source>
</evidence>
<dbReference type="Proteomes" id="UP000479000">
    <property type="component" value="Unassembled WGS sequence"/>
</dbReference>
<keyword evidence="2" id="KW-1185">Reference proteome</keyword>
<protein>
    <submittedName>
        <fullName evidence="1">Uncharacterized protein</fullName>
    </submittedName>
</protein>
<evidence type="ECO:0000313" key="1">
    <source>
        <dbReference type="EMBL" id="CAB0014634.1"/>
    </source>
</evidence>
<organism evidence="1 2">
    <name type="scientific">Nesidiocoris tenuis</name>
    <dbReference type="NCBI Taxonomy" id="355587"/>
    <lineage>
        <taxon>Eukaryota</taxon>
        <taxon>Metazoa</taxon>
        <taxon>Ecdysozoa</taxon>
        <taxon>Arthropoda</taxon>
        <taxon>Hexapoda</taxon>
        <taxon>Insecta</taxon>
        <taxon>Pterygota</taxon>
        <taxon>Neoptera</taxon>
        <taxon>Paraneoptera</taxon>
        <taxon>Hemiptera</taxon>
        <taxon>Heteroptera</taxon>
        <taxon>Panheteroptera</taxon>
        <taxon>Cimicomorpha</taxon>
        <taxon>Miridae</taxon>
        <taxon>Dicyphina</taxon>
        <taxon>Nesidiocoris</taxon>
    </lineage>
</organism>
<name>A0A6H5HD87_9HEMI</name>
<proteinExistence type="predicted"/>
<accession>A0A6H5HD87</accession>